<accession>I0YT80</accession>
<dbReference type="EMBL" id="AGSI01000012">
    <property type="protein sequence ID" value="EIE21599.1"/>
    <property type="molecule type" value="Genomic_DNA"/>
</dbReference>
<dbReference type="AlphaFoldDB" id="I0YT80"/>
<keyword evidence="1" id="KW-0963">Cytoplasm</keyword>
<dbReference type="Pfam" id="PF24986">
    <property type="entry name" value="PRC_RimM"/>
    <property type="match status" value="1"/>
</dbReference>
<dbReference type="GeneID" id="17039583"/>
<dbReference type="GO" id="GO:0006364">
    <property type="term" value="P:rRNA processing"/>
    <property type="evidence" value="ECO:0007669"/>
    <property type="project" value="UniProtKB-KW"/>
</dbReference>
<feature type="compositionally biased region" description="Basic residues" evidence="5">
    <location>
        <begin position="286"/>
        <end position="298"/>
    </location>
</feature>
<evidence type="ECO:0000256" key="3">
    <source>
        <dbReference type="ARBA" id="ARBA00022552"/>
    </source>
</evidence>
<dbReference type="OrthoDB" id="532420at2759"/>
<dbReference type="PANTHER" id="PTHR33692">
    <property type="entry name" value="RIBOSOME MATURATION FACTOR RIMM"/>
    <property type="match status" value="1"/>
</dbReference>
<evidence type="ECO:0000256" key="1">
    <source>
        <dbReference type="ARBA" id="ARBA00022490"/>
    </source>
</evidence>
<dbReference type="InterPro" id="IPR009000">
    <property type="entry name" value="Transl_B-barrel_sf"/>
</dbReference>
<dbReference type="NCBIfam" id="TIGR02273">
    <property type="entry name" value="16S_RimM"/>
    <property type="match status" value="1"/>
</dbReference>
<dbReference type="STRING" id="574566.I0YT80"/>
<protein>
    <submittedName>
        <fullName evidence="8">16S rRNA processing protein RimM</fullName>
    </submittedName>
</protein>
<name>I0YT80_COCSC</name>
<reference evidence="8 9" key="1">
    <citation type="journal article" date="2012" name="Genome Biol.">
        <title>The genome of the polar eukaryotic microalga coccomyxa subellipsoidea reveals traits of cold adaptation.</title>
        <authorList>
            <person name="Blanc G."/>
            <person name="Agarkova I."/>
            <person name="Grimwood J."/>
            <person name="Kuo A."/>
            <person name="Brueggeman A."/>
            <person name="Dunigan D."/>
            <person name="Gurnon J."/>
            <person name="Ladunga I."/>
            <person name="Lindquist E."/>
            <person name="Lucas S."/>
            <person name="Pangilinan J."/>
            <person name="Proschold T."/>
            <person name="Salamov A."/>
            <person name="Schmutz J."/>
            <person name="Weeks D."/>
            <person name="Yamada T."/>
            <person name="Claverie J.M."/>
            <person name="Grigoriev I."/>
            <person name="Van Etten J."/>
            <person name="Lomsadze A."/>
            <person name="Borodovsky M."/>
        </authorList>
    </citation>
    <scope>NUCLEOTIDE SEQUENCE [LARGE SCALE GENOMIC DNA]</scope>
    <source>
        <strain evidence="8 9">C-169</strain>
    </source>
</reference>
<comment type="caution">
    <text evidence="8">The sequence shown here is derived from an EMBL/GenBank/DDBJ whole genome shotgun (WGS) entry which is preliminary data.</text>
</comment>
<dbReference type="Gene3D" id="2.30.30.240">
    <property type="entry name" value="PRC-barrel domain"/>
    <property type="match status" value="1"/>
</dbReference>
<dbReference type="Pfam" id="PF01782">
    <property type="entry name" value="RimM"/>
    <property type="match status" value="1"/>
</dbReference>
<feature type="domain" description="RimM N-terminal" evidence="6">
    <location>
        <begin position="87"/>
        <end position="180"/>
    </location>
</feature>
<dbReference type="InterPro" id="IPR002676">
    <property type="entry name" value="RimM_N"/>
</dbReference>
<evidence type="ECO:0000313" key="9">
    <source>
        <dbReference type="Proteomes" id="UP000007264"/>
    </source>
</evidence>
<gene>
    <name evidence="8" type="ORF">COCSUDRAFT_54037</name>
</gene>
<evidence type="ECO:0000256" key="5">
    <source>
        <dbReference type="SAM" id="MobiDB-lite"/>
    </source>
</evidence>
<dbReference type="Gene3D" id="2.40.30.60">
    <property type="entry name" value="RimM"/>
    <property type="match status" value="1"/>
</dbReference>
<evidence type="ECO:0000256" key="4">
    <source>
        <dbReference type="ARBA" id="ARBA00023186"/>
    </source>
</evidence>
<dbReference type="InterPro" id="IPR056792">
    <property type="entry name" value="PRC_RimM"/>
</dbReference>
<evidence type="ECO:0000259" key="7">
    <source>
        <dbReference type="Pfam" id="PF24986"/>
    </source>
</evidence>
<dbReference type="KEGG" id="csl:COCSUDRAFT_54037"/>
<dbReference type="Proteomes" id="UP000007264">
    <property type="component" value="Unassembled WGS sequence"/>
</dbReference>
<dbReference type="PANTHER" id="PTHR33692:SF1">
    <property type="entry name" value="RIBOSOME MATURATION FACTOR RIMM"/>
    <property type="match status" value="1"/>
</dbReference>
<dbReference type="SUPFAM" id="SSF50346">
    <property type="entry name" value="PRC-barrel domain"/>
    <property type="match status" value="1"/>
</dbReference>
<keyword evidence="4" id="KW-0143">Chaperone</keyword>
<dbReference type="RefSeq" id="XP_005646143.1">
    <property type="nucleotide sequence ID" value="XM_005646086.1"/>
</dbReference>
<keyword evidence="3" id="KW-0698">rRNA processing</keyword>
<keyword evidence="9" id="KW-1185">Reference proteome</keyword>
<sequence>MLLRKTVTNCLLNAHPFILTNFVSLNSFQRSQTLPGGFSFRRVRLSSTICALASLEEQTAHTSEEDRASLQSPAPLSSETSSGLLELGTFGSPHGVKGDIKFYALTDSPLERLNTPGSKFVQPQRASVLQRNSQARPVEVERCRPILNKGKEVWLVKLKGIDTPEAAEAFKAQCLLMPAQDRPALEDEEEFYVQELVGMQVIMQETGQAVGTVVDLYDGTGTYDTLRVQLTTDSGSGEGASTSSRTVLLPFVAEMVPIVDRQARRMEIAPPAGLLDIVTTQETKKKNVRRRPAPRKTKSAGAVSE</sequence>
<feature type="region of interest" description="Disordered" evidence="5">
    <location>
        <begin position="279"/>
        <end position="305"/>
    </location>
</feature>
<dbReference type="InterPro" id="IPR011961">
    <property type="entry name" value="RimM"/>
</dbReference>
<feature type="domain" description="Ribosome maturation factor RimM PRC barrel" evidence="7">
    <location>
        <begin position="194"/>
        <end position="274"/>
    </location>
</feature>
<dbReference type="SUPFAM" id="SSF50447">
    <property type="entry name" value="Translation proteins"/>
    <property type="match status" value="1"/>
</dbReference>
<evidence type="ECO:0000259" key="6">
    <source>
        <dbReference type="Pfam" id="PF01782"/>
    </source>
</evidence>
<keyword evidence="2" id="KW-0690">Ribosome biogenesis</keyword>
<dbReference type="GO" id="GO:0005840">
    <property type="term" value="C:ribosome"/>
    <property type="evidence" value="ECO:0007669"/>
    <property type="project" value="InterPro"/>
</dbReference>
<evidence type="ECO:0000313" key="8">
    <source>
        <dbReference type="EMBL" id="EIE21599.1"/>
    </source>
</evidence>
<dbReference type="eggNOG" id="KOG2388">
    <property type="taxonomic scope" value="Eukaryota"/>
</dbReference>
<dbReference type="InterPro" id="IPR011033">
    <property type="entry name" value="PRC_barrel-like_sf"/>
</dbReference>
<dbReference type="InterPro" id="IPR036976">
    <property type="entry name" value="RimM_N_sf"/>
</dbReference>
<dbReference type="GO" id="GO:0043022">
    <property type="term" value="F:ribosome binding"/>
    <property type="evidence" value="ECO:0007669"/>
    <property type="project" value="InterPro"/>
</dbReference>
<evidence type="ECO:0000256" key="2">
    <source>
        <dbReference type="ARBA" id="ARBA00022517"/>
    </source>
</evidence>
<feature type="region of interest" description="Disordered" evidence="5">
    <location>
        <begin position="60"/>
        <end position="81"/>
    </location>
</feature>
<organism evidence="8 9">
    <name type="scientific">Coccomyxa subellipsoidea (strain C-169)</name>
    <name type="common">Green microalga</name>
    <dbReference type="NCBI Taxonomy" id="574566"/>
    <lineage>
        <taxon>Eukaryota</taxon>
        <taxon>Viridiplantae</taxon>
        <taxon>Chlorophyta</taxon>
        <taxon>core chlorophytes</taxon>
        <taxon>Trebouxiophyceae</taxon>
        <taxon>Trebouxiophyceae incertae sedis</taxon>
        <taxon>Coccomyxaceae</taxon>
        <taxon>Coccomyxa</taxon>
        <taxon>Coccomyxa subellipsoidea</taxon>
    </lineage>
</organism>
<proteinExistence type="inferred from homology"/>
<dbReference type="HAMAP" id="MF_00014">
    <property type="entry name" value="Ribosome_mat_RimM"/>
    <property type="match status" value="1"/>
</dbReference>